<organism evidence="2">
    <name type="scientific">Sesamum radiatum</name>
    <name type="common">Black benniseed</name>
    <dbReference type="NCBI Taxonomy" id="300843"/>
    <lineage>
        <taxon>Eukaryota</taxon>
        <taxon>Viridiplantae</taxon>
        <taxon>Streptophyta</taxon>
        <taxon>Embryophyta</taxon>
        <taxon>Tracheophyta</taxon>
        <taxon>Spermatophyta</taxon>
        <taxon>Magnoliopsida</taxon>
        <taxon>eudicotyledons</taxon>
        <taxon>Gunneridae</taxon>
        <taxon>Pentapetalae</taxon>
        <taxon>asterids</taxon>
        <taxon>lamiids</taxon>
        <taxon>Lamiales</taxon>
        <taxon>Pedaliaceae</taxon>
        <taxon>Sesamum</taxon>
    </lineage>
</organism>
<reference evidence="2" key="1">
    <citation type="submission" date="2020-06" db="EMBL/GenBank/DDBJ databases">
        <authorList>
            <person name="Li T."/>
            <person name="Hu X."/>
            <person name="Zhang T."/>
            <person name="Song X."/>
            <person name="Zhang H."/>
            <person name="Dai N."/>
            <person name="Sheng W."/>
            <person name="Hou X."/>
            <person name="Wei L."/>
        </authorList>
    </citation>
    <scope>NUCLEOTIDE SEQUENCE</scope>
    <source>
        <strain evidence="2">G02</strain>
        <tissue evidence="2">Leaf</tissue>
    </source>
</reference>
<feature type="region of interest" description="Disordered" evidence="1">
    <location>
        <begin position="1"/>
        <end position="89"/>
    </location>
</feature>
<gene>
    <name evidence="2" type="ORF">Sradi_2057400</name>
</gene>
<comment type="caution">
    <text evidence="2">The sequence shown here is derived from an EMBL/GenBank/DDBJ whole genome shotgun (WGS) entry which is preliminary data.</text>
</comment>
<proteinExistence type="predicted"/>
<protein>
    <submittedName>
        <fullName evidence="2">Uncharacterized protein</fullName>
    </submittedName>
</protein>
<sequence length="89" mass="9780">MSLSSDESVRFMGEINPSDDSSEATSKRVDSRSAGPSSGRRRSLRRMATTYRRLIDEEEEGIEGEASSPGEEERVITSPVPVRPYSSAI</sequence>
<accession>A0AAW2THF1</accession>
<name>A0AAW2THF1_SESRA</name>
<evidence type="ECO:0000313" key="2">
    <source>
        <dbReference type="EMBL" id="KAL0404166.1"/>
    </source>
</evidence>
<reference evidence="2" key="2">
    <citation type="journal article" date="2024" name="Plant">
        <title>Genomic evolution and insights into agronomic trait innovations of Sesamum species.</title>
        <authorList>
            <person name="Miao H."/>
            <person name="Wang L."/>
            <person name="Qu L."/>
            <person name="Liu H."/>
            <person name="Sun Y."/>
            <person name="Le M."/>
            <person name="Wang Q."/>
            <person name="Wei S."/>
            <person name="Zheng Y."/>
            <person name="Lin W."/>
            <person name="Duan Y."/>
            <person name="Cao H."/>
            <person name="Xiong S."/>
            <person name="Wang X."/>
            <person name="Wei L."/>
            <person name="Li C."/>
            <person name="Ma Q."/>
            <person name="Ju M."/>
            <person name="Zhao R."/>
            <person name="Li G."/>
            <person name="Mu C."/>
            <person name="Tian Q."/>
            <person name="Mei H."/>
            <person name="Zhang T."/>
            <person name="Gao T."/>
            <person name="Zhang H."/>
        </authorList>
    </citation>
    <scope>NUCLEOTIDE SEQUENCE</scope>
    <source>
        <strain evidence="2">G02</strain>
    </source>
</reference>
<dbReference type="AlphaFoldDB" id="A0AAW2THF1"/>
<dbReference type="EMBL" id="JACGWJ010000008">
    <property type="protein sequence ID" value="KAL0404166.1"/>
    <property type="molecule type" value="Genomic_DNA"/>
</dbReference>
<evidence type="ECO:0000256" key="1">
    <source>
        <dbReference type="SAM" id="MobiDB-lite"/>
    </source>
</evidence>